<dbReference type="EMBL" id="JAFREP010000006">
    <property type="protein sequence ID" value="MBO1318556.1"/>
    <property type="molecule type" value="Genomic_DNA"/>
</dbReference>
<evidence type="ECO:0000313" key="2">
    <source>
        <dbReference type="EMBL" id="MBO1317249.1"/>
    </source>
</evidence>
<dbReference type="SUPFAM" id="SSF56801">
    <property type="entry name" value="Acetyl-CoA synthetase-like"/>
    <property type="match status" value="1"/>
</dbReference>
<dbReference type="NCBIfam" id="NF006754">
    <property type="entry name" value="PRK09274.1"/>
    <property type="match status" value="1"/>
</dbReference>
<dbReference type="AlphaFoldDB" id="A0A8J7U221"/>
<name>A0A8J7U221_9BACT</name>
<dbReference type="GO" id="GO:0016878">
    <property type="term" value="F:acid-thiol ligase activity"/>
    <property type="evidence" value="ECO:0007669"/>
    <property type="project" value="UniProtKB-ARBA"/>
</dbReference>
<dbReference type="InterPro" id="IPR000873">
    <property type="entry name" value="AMP-dep_synth/lig_dom"/>
</dbReference>
<comment type="caution">
    <text evidence="2">The sequence shown here is derived from an EMBL/GenBank/DDBJ whole genome shotgun (WGS) entry which is preliminary data.</text>
</comment>
<evidence type="ECO:0000259" key="1">
    <source>
        <dbReference type="Pfam" id="PF00501"/>
    </source>
</evidence>
<dbReference type="InterPro" id="IPR045851">
    <property type="entry name" value="AMP-bd_C_sf"/>
</dbReference>
<dbReference type="PANTHER" id="PTHR43767">
    <property type="entry name" value="LONG-CHAIN-FATTY-ACID--COA LIGASE"/>
    <property type="match status" value="1"/>
</dbReference>
<dbReference type="InterPro" id="IPR020845">
    <property type="entry name" value="AMP-binding_CS"/>
</dbReference>
<sequence length="549" mass="60207">MSEALVNIAAYLPKIAAQQPHTFGVVFPETRDGEGRVAYTHFTYAQLDRECDRVAWALTEYGIRRGDRVVLMVKPSLAFFALTFALFKMGTVPVFVDPGMGVKNLKKCLEEAEPDAFVGVPKAHVARLLLRWPRVRKLVTVGRKLWGGETLQNLCAAVRDKGAFATADTRAEDLAAILFTSGSTGPPKGAVYSHGIFDSQVRLLGKTYGIQPGEVDLATFPLFALFAPALGMTAIVPDMDATRPADVDPVKIFEAIENFGVTNMFGSPALLNTVSRYAVANGVTCPSLRRVISAGAPVSPAVLRRMARLMPEGVQVFTPYGATESLPVCNIGSAVILAETETLTDQGRGVCVGFPVEEMEVRIIAINDAELETWDDRLALPPGEVGEVVVKGPVVTRRYFNREQATREHKMKDGDQVRHRMGDLGYFDEQGRLWFCGRKAHRVQTAQRLLFTVQVEGVFNSHPDVYRSALVGTGADAAAQEPVVFLELETNRASGKSEQAIISELRELALQFEHTAVIERFIVHPGFPVDIRHNAKIFREKLRAELSGA</sequence>
<dbReference type="RefSeq" id="WP_207856486.1">
    <property type="nucleotide sequence ID" value="NZ_JAFREP010000002.1"/>
</dbReference>
<dbReference type="PANTHER" id="PTHR43767:SF1">
    <property type="entry name" value="NONRIBOSOMAL PEPTIDE SYNTHASE PES1 (EUROFUNG)-RELATED"/>
    <property type="match status" value="1"/>
</dbReference>
<keyword evidence="4" id="KW-1185">Reference proteome</keyword>
<dbReference type="PROSITE" id="PS00455">
    <property type="entry name" value="AMP_BINDING"/>
    <property type="match status" value="1"/>
</dbReference>
<feature type="domain" description="AMP-dependent synthetase/ligase" evidence="1">
    <location>
        <begin position="37"/>
        <end position="400"/>
    </location>
</feature>
<accession>A0A8J7U221</accession>
<protein>
    <submittedName>
        <fullName evidence="2">AMP-binding protein</fullName>
    </submittedName>
</protein>
<proteinExistence type="predicted"/>
<dbReference type="Proteomes" id="UP000664417">
    <property type="component" value="Unassembled WGS sequence"/>
</dbReference>
<dbReference type="Pfam" id="PF00501">
    <property type="entry name" value="AMP-binding"/>
    <property type="match status" value="1"/>
</dbReference>
<reference evidence="2" key="1">
    <citation type="submission" date="2021-03" db="EMBL/GenBank/DDBJ databases">
        <authorList>
            <person name="Wang G."/>
        </authorList>
    </citation>
    <scope>NUCLEOTIDE SEQUENCE</scope>
    <source>
        <strain evidence="2">KCTC 12899</strain>
    </source>
</reference>
<evidence type="ECO:0000313" key="4">
    <source>
        <dbReference type="Proteomes" id="UP000664417"/>
    </source>
</evidence>
<dbReference type="CDD" id="cd05910">
    <property type="entry name" value="FACL_like_1"/>
    <property type="match status" value="1"/>
</dbReference>
<evidence type="ECO:0000313" key="3">
    <source>
        <dbReference type="EMBL" id="MBO1318556.1"/>
    </source>
</evidence>
<dbReference type="InterPro" id="IPR050237">
    <property type="entry name" value="ATP-dep_AMP-bd_enzyme"/>
</dbReference>
<gene>
    <name evidence="2" type="ORF">J3U88_02170</name>
    <name evidence="3" type="ORF">J3U88_08810</name>
</gene>
<organism evidence="2 4">
    <name type="scientific">Acanthopleuribacter pedis</name>
    <dbReference type="NCBI Taxonomy" id="442870"/>
    <lineage>
        <taxon>Bacteria</taxon>
        <taxon>Pseudomonadati</taxon>
        <taxon>Acidobacteriota</taxon>
        <taxon>Holophagae</taxon>
        <taxon>Acanthopleuribacterales</taxon>
        <taxon>Acanthopleuribacteraceae</taxon>
        <taxon>Acanthopleuribacter</taxon>
    </lineage>
</organism>
<dbReference type="EMBL" id="JAFREP010000002">
    <property type="protein sequence ID" value="MBO1317249.1"/>
    <property type="molecule type" value="Genomic_DNA"/>
</dbReference>
<dbReference type="InterPro" id="IPR042099">
    <property type="entry name" value="ANL_N_sf"/>
</dbReference>
<dbReference type="Gene3D" id="3.40.50.12780">
    <property type="entry name" value="N-terminal domain of ligase-like"/>
    <property type="match status" value="1"/>
</dbReference>
<dbReference type="Gene3D" id="3.30.300.30">
    <property type="match status" value="1"/>
</dbReference>